<accession>A0A3G4ZT29</accession>
<evidence type="ECO:0000256" key="1">
    <source>
        <dbReference type="SAM" id="Phobius"/>
    </source>
</evidence>
<gene>
    <name evidence="2" type="ORF">Edafosvirus4_40</name>
</gene>
<dbReference type="EMBL" id="MK072069">
    <property type="protein sequence ID" value="AYV78056.1"/>
    <property type="molecule type" value="Genomic_DNA"/>
</dbReference>
<name>A0A3G4ZT29_9VIRU</name>
<protein>
    <submittedName>
        <fullName evidence="2">Uncharacterized protein</fullName>
    </submittedName>
</protein>
<organism evidence="2">
    <name type="scientific">Edafosvirus sp</name>
    <dbReference type="NCBI Taxonomy" id="2487765"/>
    <lineage>
        <taxon>Viruses</taxon>
        <taxon>Varidnaviria</taxon>
        <taxon>Bamfordvirae</taxon>
        <taxon>Nucleocytoviricota</taxon>
        <taxon>Megaviricetes</taxon>
        <taxon>Imitervirales</taxon>
        <taxon>Mimiviridae</taxon>
        <taxon>Klosneuvirinae</taxon>
    </lineage>
</organism>
<keyword evidence="1" id="KW-0812">Transmembrane</keyword>
<keyword evidence="1" id="KW-1133">Transmembrane helix</keyword>
<keyword evidence="1" id="KW-0472">Membrane</keyword>
<feature type="transmembrane region" description="Helical" evidence="1">
    <location>
        <begin position="176"/>
        <end position="197"/>
    </location>
</feature>
<evidence type="ECO:0000313" key="2">
    <source>
        <dbReference type="EMBL" id="AYV78056.1"/>
    </source>
</evidence>
<reference evidence="2" key="1">
    <citation type="submission" date="2018-10" db="EMBL/GenBank/DDBJ databases">
        <title>Hidden diversity of soil giant viruses.</title>
        <authorList>
            <person name="Schulz F."/>
            <person name="Alteio L."/>
            <person name="Goudeau D."/>
            <person name="Ryan E.M."/>
            <person name="Malmstrom R.R."/>
            <person name="Blanchard J."/>
            <person name="Woyke T."/>
        </authorList>
    </citation>
    <scope>NUCLEOTIDE SEQUENCE</scope>
    <source>
        <strain evidence="2">EDV1</strain>
    </source>
</reference>
<sequence length="203" mass="23018">MTSIQNITNEYEKRINSDCSTRTYVDQRINGLDILEDNYGCDIIIENVAMPSLECQKETIVNTLTNAALQNDEAVKIGFGILDATPKANYKNKIRETINAQCSSDNNIKQNINNLKIHLKNNETNTCDVLKISNTADSRINCALGIYSKAIDEINSKRPIKEYFSQKKSTNCTNILITWIIYVMIVLLLILIIAIIFRQYSSK</sequence>
<proteinExistence type="predicted"/>